<protein>
    <submittedName>
        <fullName evidence="3">Competence protein ComGD</fullName>
    </submittedName>
</protein>
<dbReference type="OrthoDB" id="2199641at2"/>
<keyword evidence="1" id="KW-1133">Transmembrane helix</keyword>
<evidence type="ECO:0000313" key="2">
    <source>
        <dbReference type="EMBL" id="OTP12804.1"/>
    </source>
</evidence>
<keyword evidence="4" id="KW-1185">Reference proteome</keyword>
<evidence type="ECO:0000313" key="3">
    <source>
        <dbReference type="EMBL" id="WYJ89703.1"/>
    </source>
</evidence>
<reference evidence="3" key="3">
    <citation type="submission" date="2024-03" db="EMBL/GenBank/DDBJ databases">
        <title>The Genome Sequence of Enterococcus sp. DIV0242b.</title>
        <authorList>
            <consortium name="The Broad Institute Genomics Platform"/>
            <consortium name="The Broad Institute Microbial Omics Core"/>
            <consortium name="The Broad Institute Genomic Center for Infectious Diseases"/>
            <person name="Earl A."/>
            <person name="Manson A."/>
            <person name="Gilmore M."/>
            <person name="Schwartman J."/>
            <person name="Shea T."/>
            <person name="Abouelleil A."/>
            <person name="Cao P."/>
            <person name="Chapman S."/>
            <person name="Cusick C."/>
            <person name="Young S."/>
            <person name="Neafsey D."/>
            <person name="Nusbaum C."/>
            <person name="Birren B."/>
        </authorList>
    </citation>
    <scope>NUCLEOTIDE SEQUENCE</scope>
    <source>
        <strain evidence="3">9E7_DIV0242</strain>
    </source>
</reference>
<dbReference type="InterPro" id="IPR016785">
    <property type="entry name" value="ComGD"/>
</dbReference>
<gene>
    <name evidence="3" type="ORF">A5888_001426</name>
    <name evidence="2" type="ORF">A5888_003383</name>
</gene>
<name>A0A242K2T2_9ENTE</name>
<feature type="transmembrane region" description="Helical" evidence="1">
    <location>
        <begin position="12"/>
        <end position="36"/>
    </location>
</feature>
<keyword evidence="1" id="KW-0472">Membrane</keyword>
<dbReference type="Proteomes" id="UP000195141">
    <property type="component" value="Chromosome"/>
</dbReference>
<accession>A0A242K2T2</accession>
<evidence type="ECO:0000313" key="4">
    <source>
        <dbReference type="Proteomes" id="UP000195141"/>
    </source>
</evidence>
<organism evidence="2">
    <name type="scientific">Candidatus Enterococcus clewellii</name>
    <dbReference type="NCBI Taxonomy" id="1834193"/>
    <lineage>
        <taxon>Bacteria</taxon>
        <taxon>Bacillati</taxon>
        <taxon>Bacillota</taxon>
        <taxon>Bacilli</taxon>
        <taxon>Lactobacillales</taxon>
        <taxon>Enterococcaceae</taxon>
        <taxon>Enterococcus</taxon>
    </lineage>
</organism>
<sequence length="149" mass="16762">MTNTKQTSNYAGFTLVETLLVLFVTTFLIGLPSLLLERGQENVLVGQFFGSFERQVLHIQQLAVTGEEDTTIIFTKSNELAFLSAHTKNVLVIPKELEAVGPEKIIFKKGTGNNGRLSKYSFVWRNKKKQVDYQFQMGSGRYAKNIIAL</sequence>
<proteinExistence type="predicted"/>
<dbReference type="EMBL" id="NGMM01000006">
    <property type="protein sequence ID" value="OTP12804.1"/>
    <property type="molecule type" value="Genomic_DNA"/>
</dbReference>
<reference evidence="2" key="1">
    <citation type="submission" date="2017-05" db="EMBL/GenBank/DDBJ databases">
        <title>The Genome Sequence of Enterococcus sp. 9E7_DIV0242.</title>
        <authorList>
            <consortium name="The Broad Institute Genomics Platform"/>
            <consortium name="The Broad Institute Genomic Center for Infectious Diseases"/>
            <person name="Earl A."/>
            <person name="Manson A."/>
            <person name="Schwartman J."/>
            <person name="Gilmore M."/>
            <person name="Abouelleil A."/>
            <person name="Cao P."/>
            <person name="Chapman S."/>
            <person name="Cusick C."/>
            <person name="Shea T."/>
            <person name="Young S."/>
            <person name="Neafsey D."/>
            <person name="Nusbaum C."/>
            <person name="Birren B."/>
        </authorList>
    </citation>
    <scope>NUCLEOTIDE SEQUENCE [LARGE SCALE GENOMIC DNA]</scope>
    <source>
        <strain evidence="2">9E7_DIV0242</strain>
    </source>
</reference>
<reference evidence="3" key="2">
    <citation type="submission" date="2017-05" db="EMBL/GenBank/DDBJ databases">
        <authorList>
            <consortium name="The Broad Institute Genomics Platform"/>
            <consortium name="The Broad Institute Genomic Center for Infectious Diseases"/>
            <person name="Earl A."/>
            <person name="Manson A."/>
            <person name="Schwartman J."/>
            <person name="Gilmore M."/>
            <person name="Abouelleil A."/>
            <person name="Cao P."/>
            <person name="Chapman S."/>
            <person name="Cusick C."/>
            <person name="Shea T."/>
            <person name="Young S."/>
            <person name="Neafsey D."/>
            <person name="Nusbaum C."/>
            <person name="Birren B."/>
        </authorList>
    </citation>
    <scope>NUCLEOTIDE SEQUENCE</scope>
    <source>
        <strain evidence="3">9E7_DIV0242</strain>
    </source>
</reference>
<dbReference type="RefSeq" id="WP_086350382.1">
    <property type="nucleotide sequence ID" value="NZ_CP147247.1"/>
</dbReference>
<dbReference type="AlphaFoldDB" id="A0A242K2T2"/>
<dbReference type="EMBL" id="CP147247">
    <property type="protein sequence ID" value="WYJ89703.1"/>
    <property type="molecule type" value="Genomic_DNA"/>
</dbReference>
<dbReference type="NCBIfam" id="NF040982">
    <property type="entry name" value="ComGD"/>
    <property type="match status" value="1"/>
</dbReference>
<keyword evidence="1" id="KW-0812">Transmembrane</keyword>
<evidence type="ECO:0000256" key="1">
    <source>
        <dbReference type="SAM" id="Phobius"/>
    </source>
</evidence>